<dbReference type="Proteomes" id="UP000824469">
    <property type="component" value="Unassembled WGS sequence"/>
</dbReference>
<sequence length="56" mass="6223">WYIRYLPNLAEKTDIGRLTAPSFLKLTVASLNQDNKADSGGQTSAKIWDVADNILE</sequence>
<evidence type="ECO:0000313" key="2">
    <source>
        <dbReference type="Proteomes" id="UP000824469"/>
    </source>
</evidence>
<dbReference type="PANTHER" id="PTHR43868:SF1">
    <property type="entry name" value="P-LOOP CONTAINING NUCLEOSIDE TRIPHOSPHATE HYDROLASES SUPERFAMILY PROTEIN"/>
    <property type="match status" value="1"/>
</dbReference>
<feature type="non-terminal residue" evidence="1">
    <location>
        <position position="56"/>
    </location>
</feature>
<proteinExistence type="predicted"/>
<name>A0AA38C056_TAXCH</name>
<keyword evidence="2" id="KW-1185">Reference proteome</keyword>
<evidence type="ECO:0000313" key="1">
    <source>
        <dbReference type="EMBL" id="KAH9291816.1"/>
    </source>
</evidence>
<dbReference type="AlphaFoldDB" id="A0AA38C056"/>
<accession>A0AA38C056</accession>
<dbReference type="InterPro" id="IPR053262">
    <property type="entry name" value="ArsA_ATPase-like"/>
</dbReference>
<organism evidence="1 2">
    <name type="scientific">Taxus chinensis</name>
    <name type="common">Chinese yew</name>
    <name type="synonym">Taxus wallichiana var. chinensis</name>
    <dbReference type="NCBI Taxonomy" id="29808"/>
    <lineage>
        <taxon>Eukaryota</taxon>
        <taxon>Viridiplantae</taxon>
        <taxon>Streptophyta</taxon>
        <taxon>Embryophyta</taxon>
        <taxon>Tracheophyta</taxon>
        <taxon>Spermatophyta</taxon>
        <taxon>Pinopsida</taxon>
        <taxon>Pinidae</taxon>
        <taxon>Conifers II</taxon>
        <taxon>Cupressales</taxon>
        <taxon>Taxaceae</taxon>
        <taxon>Taxus</taxon>
    </lineage>
</organism>
<gene>
    <name evidence="1" type="ORF">KI387_042991</name>
</gene>
<comment type="caution">
    <text evidence="1">The sequence shown here is derived from an EMBL/GenBank/DDBJ whole genome shotgun (WGS) entry which is preliminary data.</text>
</comment>
<protein>
    <submittedName>
        <fullName evidence="1">Uncharacterized protein</fullName>
    </submittedName>
</protein>
<dbReference type="PANTHER" id="PTHR43868">
    <property type="entry name" value="OS02G0711200 PROTEIN"/>
    <property type="match status" value="1"/>
</dbReference>
<dbReference type="EMBL" id="JAHRHJ020003388">
    <property type="protein sequence ID" value="KAH9291816.1"/>
    <property type="molecule type" value="Genomic_DNA"/>
</dbReference>
<reference evidence="1 2" key="1">
    <citation type="journal article" date="2021" name="Nat. Plants">
        <title>The Taxus genome provides insights into paclitaxel biosynthesis.</title>
        <authorList>
            <person name="Xiong X."/>
            <person name="Gou J."/>
            <person name="Liao Q."/>
            <person name="Li Y."/>
            <person name="Zhou Q."/>
            <person name="Bi G."/>
            <person name="Li C."/>
            <person name="Du R."/>
            <person name="Wang X."/>
            <person name="Sun T."/>
            <person name="Guo L."/>
            <person name="Liang H."/>
            <person name="Lu P."/>
            <person name="Wu Y."/>
            <person name="Zhang Z."/>
            <person name="Ro D.K."/>
            <person name="Shang Y."/>
            <person name="Huang S."/>
            <person name="Yan J."/>
        </authorList>
    </citation>
    <scope>NUCLEOTIDE SEQUENCE [LARGE SCALE GENOMIC DNA]</scope>
    <source>
        <strain evidence="1">Ta-2019</strain>
    </source>
</reference>
<feature type="non-terminal residue" evidence="1">
    <location>
        <position position="1"/>
    </location>
</feature>